<proteinExistence type="predicted"/>
<dbReference type="KEGG" id="gur:Gura_3775"/>
<sequence length="809" mass="90827">MTERRKDLLALALLLAVLIGAFSHILFTDKIIRAPDILNEHYWAVKDLHSIRFFDIFRIDLSSAGWSIFFNSGDTTEGGGASMQFLFYHRLIYWLIPSPANVAWFIVFHLFFGAVGTFLYCRAIGAGRAAAFLGGLIFACATENASLINAGHVLKIATISYAPLAFYFLEKGFQGRRLFFFLATAFTLAFQFFNYHWQIAFYTCLAIGIYGILRSLGIIFAERERSGKGIGRLLLLNLATLCFFLTTVAISLLPLASWSVETNRGAQSGANQGKGGLQIDEAMSWSLPPEELATFVIPGFFGLSRQEGGENPSNIASYYWGRMHFTQTADYMGLLPWLLLPLPLIFRRDRYTWLGLLAVAGGITFSMGKYSIFYQFLFDYFPGINRFRVPKMMMFIPVFGLGVLAARGVDILLDKECRADRKFRYYLLSLVALPLLLLLLVGIELAGKERWIGSFYDMLSQPTRYEQGPQLIAQRWNNIVSETGIAAVVAAVYAAVFVVSARSRRMLKALPFLLLFLYLADVGRVNAKFMFLVDVPQKSKGIKTPVIEYLSRQPKEYRVLPLSADPNQYATNGIPVMFTSMPVQQRRWQEILDIFSFNSALPDMLNVKYLVYDANQYQQEKAQLGDKYVPVFTSPDGSEVVVENRRVLPKAWLVPSVLPVSDRQQGLAILQNPSFDPRAIALVESPAPIPMPAPNMQPPVAVGGVAVTHYEGDKISFTANPAQNAILVVGEKFYKGWRATVDGKDADIYPVDHVLRGIYLTAGSHAVEMRFDPLPFKVGKYLTLASFAFFAMVVGRELYLWRKRVKGER</sequence>
<feature type="transmembrane region" description="Helical" evidence="1">
    <location>
        <begin position="479"/>
        <end position="500"/>
    </location>
</feature>
<feature type="transmembrane region" description="Helical" evidence="1">
    <location>
        <begin position="425"/>
        <end position="446"/>
    </location>
</feature>
<feature type="transmembrane region" description="Helical" evidence="1">
    <location>
        <begin position="176"/>
        <end position="193"/>
    </location>
</feature>
<dbReference type="Proteomes" id="UP000006695">
    <property type="component" value="Chromosome"/>
</dbReference>
<feature type="transmembrane region" description="Helical" evidence="1">
    <location>
        <begin position="119"/>
        <end position="138"/>
    </location>
</feature>
<feature type="transmembrane region" description="Helical" evidence="1">
    <location>
        <begin position="91"/>
        <end position="112"/>
    </location>
</feature>
<feature type="transmembrane region" description="Helical" evidence="1">
    <location>
        <begin position="512"/>
        <end position="533"/>
    </location>
</feature>
<feature type="transmembrane region" description="Helical" evidence="1">
    <location>
        <begin position="199"/>
        <end position="221"/>
    </location>
</feature>
<accession>A5G808</accession>
<evidence type="ECO:0000313" key="2">
    <source>
        <dbReference type="EMBL" id="ABQ27926.1"/>
    </source>
</evidence>
<feature type="transmembrane region" description="Helical" evidence="1">
    <location>
        <begin position="353"/>
        <end position="372"/>
    </location>
</feature>
<protein>
    <recommendedName>
        <fullName evidence="4">YfhO family protein</fullName>
    </recommendedName>
</protein>
<feature type="transmembrane region" description="Helical" evidence="1">
    <location>
        <begin position="392"/>
        <end position="413"/>
    </location>
</feature>
<reference evidence="2 3" key="1">
    <citation type="submission" date="2007-05" db="EMBL/GenBank/DDBJ databases">
        <title>Complete sequence of Geobacter uraniireducens Rf4.</title>
        <authorList>
            <consortium name="US DOE Joint Genome Institute"/>
            <person name="Copeland A."/>
            <person name="Lucas S."/>
            <person name="Lapidus A."/>
            <person name="Barry K."/>
            <person name="Detter J.C."/>
            <person name="Glavina del Rio T."/>
            <person name="Hammon N."/>
            <person name="Israni S."/>
            <person name="Dalin E."/>
            <person name="Tice H."/>
            <person name="Pitluck S."/>
            <person name="Chertkov O."/>
            <person name="Brettin T."/>
            <person name="Bruce D."/>
            <person name="Han C."/>
            <person name="Schmutz J."/>
            <person name="Larimer F."/>
            <person name="Land M."/>
            <person name="Hauser L."/>
            <person name="Kyrpides N."/>
            <person name="Mikhailova N."/>
            <person name="Shelobolina E."/>
            <person name="Aklujkar M."/>
            <person name="Lovley D."/>
            <person name="Richardson P."/>
        </authorList>
    </citation>
    <scope>NUCLEOTIDE SEQUENCE [LARGE SCALE GENOMIC DNA]</scope>
    <source>
        <strain evidence="2 3">Rf4</strain>
    </source>
</reference>
<evidence type="ECO:0000313" key="3">
    <source>
        <dbReference type="Proteomes" id="UP000006695"/>
    </source>
</evidence>
<dbReference type="EMBL" id="CP000698">
    <property type="protein sequence ID" value="ABQ27926.1"/>
    <property type="molecule type" value="Genomic_DNA"/>
</dbReference>
<dbReference type="HOGENOM" id="CLU_008305_0_0_7"/>
<dbReference type="PANTHER" id="PTHR38454">
    <property type="entry name" value="INTEGRAL MEMBRANE PROTEIN-RELATED"/>
    <property type="match status" value="1"/>
</dbReference>
<feature type="transmembrane region" description="Helical" evidence="1">
    <location>
        <begin position="233"/>
        <end position="256"/>
    </location>
</feature>
<dbReference type="InterPro" id="IPR018580">
    <property type="entry name" value="Uncharacterised_YfhO"/>
</dbReference>
<feature type="transmembrane region" description="Helical" evidence="1">
    <location>
        <begin position="150"/>
        <end position="169"/>
    </location>
</feature>
<feature type="transmembrane region" description="Helical" evidence="1">
    <location>
        <begin position="328"/>
        <end position="346"/>
    </location>
</feature>
<evidence type="ECO:0000256" key="1">
    <source>
        <dbReference type="SAM" id="Phobius"/>
    </source>
</evidence>
<dbReference type="RefSeq" id="WP_011940575.1">
    <property type="nucleotide sequence ID" value="NC_009483.1"/>
</dbReference>
<dbReference type="OrthoDB" id="9772884at2"/>
<keyword evidence="1" id="KW-0812">Transmembrane</keyword>
<name>A5G808_GEOUR</name>
<dbReference type="PANTHER" id="PTHR38454:SF1">
    <property type="entry name" value="INTEGRAL MEMBRANE PROTEIN"/>
    <property type="match status" value="1"/>
</dbReference>
<keyword evidence="1" id="KW-1133">Transmembrane helix</keyword>
<feature type="transmembrane region" description="Helical" evidence="1">
    <location>
        <begin position="781"/>
        <end position="801"/>
    </location>
</feature>
<dbReference type="STRING" id="351605.Gura_3775"/>
<gene>
    <name evidence="2" type="ordered locus">Gura_3775</name>
</gene>
<dbReference type="AlphaFoldDB" id="A5G808"/>
<organism evidence="2 3">
    <name type="scientific">Geotalea uraniireducens (strain Rf4)</name>
    <name type="common">Geobacter uraniireducens</name>
    <dbReference type="NCBI Taxonomy" id="351605"/>
    <lineage>
        <taxon>Bacteria</taxon>
        <taxon>Pseudomonadati</taxon>
        <taxon>Thermodesulfobacteriota</taxon>
        <taxon>Desulfuromonadia</taxon>
        <taxon>Geobacterales</taxon>
        <taxon>Geobacteraceae</taxon>
        <taxon>Geotalea</taxon>
    </lineage>
</organism>
<keyword evidence="3" id="KW-1185">Reference proteome</keyword>
<keyword evidence="1" id="KW-0472">Membrane</keyword>
<evidence type="ECO:0008006" key="4">
    <source>
        <dbReference type="Google" id="ProtNLM"/>
    </source>
</evidence>